<keyword evidence="3" id="KW-1185">Reference proteome</keyword>
<evidence type="ECO:0000256" key="1">
    <source>
        <dbReference type="SAM" id="MobiDB-lite"/>
    </source>
</evidence>
<protein>
    <submittedName>
        <fullName evidence="2">Uncharacterized protein</fullName>
    </submittedName>
</protein>
<feature type="compositionally biased region" description="Basic and acidic residues" evidence="1">
    <location>
        <begin position="1"/>
        <end position="25"/>
    </location>
</feature>
<evidence type="ECO:0000313" key="3">
    <source>
        <dbReference type="Proteomes" id="UP000017836"/>
    </source>
</evidence>
<organism evidence="2 3">
    <name type="scientific">Amborella trichopoda</name>
    <dbReference type="NCBI Taxonomy" id="13333"/>
    <lineage>
        <taxon>Eukaryota</taxon>
        <taxon>Viridiplantae</taxon>
        <taxon>Streptophyta</taxon>
        <taxon>Embryophyta</taxon>
        <taxon>Tracheophyta</taxon>
        <taxon>Spermatophyta</taxon>
        <taxon>Magnoliopsida</taxon>
        <taxon>Amborellales</taxon>
        <taxon>Amborellaceae</taxon>
        <taxon>Amborella</taxon>
    </lineage>
</organism>
<dbReference type="Gramene" id="ERM95668">
    <property type="protein sequence ID" value="ERM95668"/>
    <property type="gene ID" value="AMTR_s00023p00201780"/>
</dbReference>
<dbReference type="EMBL" id="KI397474">
    <property type="protein sequence ID" value="ERM95668.1"/>
    <property type="molecule type" value="Genomic_DNA"/>
</dbReference>
<accession>W1NJK2</accession>
<dbReference type="Proteomes" id="UP000017836">
    <property type="component" value="Unassembled WGS sequence"/>
</dbReference>
<evidence type="ECO:0000313" key="2">
    <source>
        <dbReference type="EMBL" id="ERM95668.1"/>
    </source>
</evidence>
<reference evidence="3" key="1">
    <citation type="journal article" date="2013" name="Science">
        <title>The Amborella genome and the evolution of flowering plants.</title>
        <authorList>
            <consortium name="Amborella Genome Project"/>
        </authorList>
    </citation>
    <scope>NUCLEOTIDE SEQUENCE [LARGE SCALE GENOMIC DNA]</scope>
</reference>
<feature type="region of interest" description="Disordered" evidence="1">
    <location>
        <begin position="1"/>
        <end position="32"/>
    </location>
</feature>
<proteinExistence type="predicted"/>
<dbReference type="HOGENOM" id="CLU_1654507_0_0_1"/>
<dbReference type="AlphaFoldDB" id="W1NJK2"/>
<sequence length="160" mass="17775">MDTTCKSRDCRRQADSKNLAGEDARPSSSPLGSIQLVWGRTITRLVKYKALDLASFAKLEMGKEAISTQNHPHLPSSLHTYLERAPPPRGDGIMSTEVEKSSTRQRGITMVEGDMEGWPRQPKFPSSPHYQDYHYNDSMQPLFLSPLVVDLGIDISSTGA</sequence>
<gene>
    <name evidence="2" type="ORF">AMTR_s00023p00201780</name>
</gene>
<name>W1NJK2_AMBTC</name>